<evidence type="ECO:0000313" key="2">
    <source>
        <dbReference type="EMBL" id="CAE0478362.1"/>
    </source>
</evidence>
<feature type="region of interest" description="Disordered" evidence="1">
    <location>
        <begin position="117"/>
        <end position="143"/>
    </location>
</feature>
<feature type="compositionally biased region" description="Polar residues" evidence="1">
    <location>
        <begin position="159"/>
        <end position="173"/>
    </location>
</feature>
<feature type="compositionally biased region" description="Polar residues" evidence="1">
    <location>
        <begin position="196"/>
        <end position="211"/>
    </location>
</feature>
<reference evidence="2" key="1">
    <citation type="submission" date="2021-01" db="EMBL/GenBank/DDBJ databases">
        <authorList>
            <person name="Corre E."/>
            <person name="Pelletier E."/>
            <person name="Niang G."/>
            <person name="Scheremetjew M."/>
            <person name="Finn R."/>
            <person name="Kale V."/>
            <person name="Holt S."/>
            <person name="Cochrane G."/>
            <person name="Meng A."/>
            <person name="Brown T."/>
            <person name="Cohen L."/>
        </authorList>
    </citation>
    <scope>NUCLEOTIDE SEQUENCE</scope>
    <source>
        <strain evidence="2">MM31A-1</strain>
    </source>
</reference>
<feature type="compositionally biased region" description="Basic and acidic residues" evidence="1">
    <location>
        <begin position="174"/>
        <end position="195"/>
    </location>
</feature>
<feature type="region of interest" description="Disordered" evidence="1">
    <location>
        <begin position="83"/>
        <end position="102"/>
    </location>
</feature>
<feature type="region of interest" description="Disordered" evidence="1">
    <location>
        <begin position="478"/>
        <end position="498"/>
    </location>
</feature>
<name>A0A7S3VGV1_9STRA</name>
<protein>
    <submittedName>
        <fullName evidence="2">Uncharacterized protein</fullName>
    </submittedName>
</protein>
<feature type="region of interest" description="Disordered" evidence="1">
    <location>
        <begin position="159"/>
        <end position="217"/>
    </location>
</feature>
<evidence type="ECO:0000256" key="1">
    <source>
        <dbReference type="SAM" id="MobiDB-lite"/>
    </source>
</evidence>
<feature type="compositionally biased region" description="Polar residues" evidence="1">
    <location>
        <begin position="130"/>
        <end position="143"/>
    </location>
</feature>
<feature type="compositionally biased region" description="Basic and acidic residues" evidence="1">
    <location>
        <begin position="89"/>
        <end position="102"/>
    </location>
</feature>
<accession>A0A7S3VGV1</accession>
<gene>
    <name evidence="2" type="ORF">CDEB00056_LOCUS23215</name>
</gene>
<organism evidence="2">
    <name type="scientific">Chaetoceros debilis</name>
    <dbReference type="NCBI Taxonomy" id="122233"/>
    <lineage>
        <taxon>Eukaryota</taxon>
        <taxon>Sar</taxon>
        <taxon>Stramenopiles</taxon>
        <taxon>Ochrophyta</taxon>
        <taxon>Bacillariophyta</taxon>
        <taxon>Coscinodiscophyceae</taxon>
        <taxon>Chaetocerotophycidae</taxon>
        <taxon>Chaetocerotales</taxon>
        <taxon>Chaetocerotaceae</taxon>
        <taxon>Chaetoceros</taxon>
    </lineage>
</organism>
<dbReference type="AlphaFoldDB" id="A0A7S3VGV1"/>
<dbReference type="EMBL" id="HBIO01030306">
    <property type="protein sequence ID" value="CAE0478362.1"/>
    <property type="molecule type" value="Transcribed_RNA"/>
</dbReference>
<sequence>MNLNTPLQQVGRQEISASLRRKFIPHKRKAKAANVNEDEYRSSSATGSILITEDVRIEGTNVTTLSASSHTCMNMTVKDGQNNMKTNHRHDYDQGKQKQKDGKVSLVKVRNPYIQSARKPSLKRPRYFTPKQTPTPRTHQETIWNPYKNEYQVMLSASTSTPHVRVQQDNKVNSMKEEKLPSKPEPEPEHFDNQSKKQSPYRRTSSNNQAVFNPYVKTPQSYRQNLAHTTPMIQRQRSSVHNPYAKKTRHVASAPFQPTHTKTLQVSGTHISLPTPSSSLATRSEPITYGRKSDTFSPQAQAPTPFSVDIKDNFMSNELQQNEHSNYVSMENEELMLLSGRIEKVKVKEPYAHSLAGLYTIAQAQKFLKPHSTIKETHLKLPKRNGTSPGMDGVQSHVAMTKCHLAPRSSRFQPINELAESCDSLEWNASKMADRYSLREDNDTISTRSLPLKQCNFQPTINSKGIALLEKGSDGNQTNNSIEINKGRGNKRNFLGNRRPIASGRTVRNIRQQNSANYLKKDLSIGNRSETLIESPIATRRPYPLAPSQNVPLLSIPLPATLQQNPWEFHFLADAMKAANIKYVEVNSNKNITERLILSASYYSRCHHKTVRLMGCITAGPENILYQEGSKRQGPQQEHMAFIFDDGTSHIDAICISELAESRSDKRTPTRIPKRSDFVDCIGYIQHIACNESVNSKAGSIMVFMIEDIKFIDDPALETLRMMNVMSKEEKKLQQTQKVSHKLMGLKAEINVSSLGGHVASPVAIEDSLLDISRMLELIQQSKPEGLSGDDLAILLDVKGNPGMNVLRNGLNRLQLDLHIYETSEGSYAPI</sequence>
<proteinExistence type="predicted"/>